<protein>
    <submittedName>
        <fullName evidence="7">UbiA family prenyltransferase</fullName>
    </submittedName>
</protein>
<keyword evidence="8" id="KW-1185">Reference proteome</keyword>
<dbReference type="PANTHER" id="PTHR11048:SF5">
    <property type="entry name" value="DECAPRENYL-PHOSPHATE PHOSPHORIBOSYLTRANSFERASE"/>
    <property type="match status" value="1"/>
</dbReference>
<evidence type="ECO:0000256" key="5">
    <source>
        <dbReference type="ARBA" id="ARBA00023136"/>
    </source>
</evidence>
<evidence type="ECO:0000256" key="3">
    <source>
        <dbReference type="ARBA" id="ARBA00022692"/>
    </source>
</evidence>
<proteinExistence type="predicted"/>
<accession>A0ABS4DQY5</accession>
<dbReference type="Pfam" id="PF01040">
    <property type="entry name" value="UbiA"/>
    <property type="match status" value="1"/>
</dbReference>
<keyword evidence="4 6" id="KW-1133">Transmembrane helix</keyword>
<comment type="subcellular location">
    <subcellularLocation>
        <location evidence="1">Membrane</location>
        <topology evidence="1">Multi-pass membrane protein</topology>
    </subcellularLocation>
</comment>
<feature type="transmembrane region" description="Helical" evidence="6">
    <location>
        <begin position="220"/>
        <end position="243"/>
    </location>
</feature>
<dbReference type="RefSeq" id="WP_209622252.1">
    <property type="nucleotide sequence ID" value="NZ_JAGJRS010000031.1"/>
</dbReference>
<gene>
    <name evidence="7" type="ORF">J7I44_14265</name>
</gene>
<evidence type="ECO:0000256" key="4">
    <source>
        <dbReference type="ARBA" id="ARBA00022989"/>
    </source>
</evidence>
<dbReference type="InterPro" id="IPR036412">
    <property type="entry name" value="HAD-like_sf"/>
</dbReference>
<feature type="transmembrane region" description="Helical" evidence="6">
    <location>
        <begin position="264"/>
        <end position="285"/>
    </location>
</feature>
<reference evidence="7 8" key="1">
    <citation type="submission" date="2021-04" db="EMBL/GenBank/DDBJ databases">
        <authorList>
            <person name="Huq M.A."/>
        </authorList>
    </citation>
    <scope>NUCLEOTIDE SEQUENCE [LARGE SCALE GENOMIC DNA]</scope>
    <source>
        <strain evidence="7 8">MAH-13</strain>
    </source>
</reference>
<dbReference type="EMBL" id="JAGJRS010000031">
    <property type="protein sequence ID" value="MBP1475475.1"/>
    <property type="molecule type" value="Genomic_DNA"/>
</dbReference>
<name>A0ABS4DQY5_9GAMM</name>
<dbReference type="CDD" id="cd13963">
    <property type="entry name" value="PT_UbiA_2"/>
    <property type="match status" value="1"/>
</dbReference>
<feature type="transmembrane region" description="Helical" evidence="6">
    <location>
        <begin position="291"/>
        <end position="308"/>
    </location>
</feature>
<sequence>MEDTIRPLCVDLDGTLIHTDLLIESALLLLRSNPLFVFAMLAWLFRGRAVLKREIAARVTLDPKSLPYNTHLLAWLKKEATSRPLVLVTASDAQFAHAVASEVGLFEHVIASNGRQNMSGSAKARRLLELYGHRQFDYAGNEAVDLKVWTHSHTAIVVSTHAALRRKAAQLANKTVLFAGRKSTSRHWIRALRLHQWVKNFLVFVPLLAAHQLLVGPAFWAAAMAFLSFGLCASGVYVLNDLLDLSSDRAHRTKRNRPFAAGTLDLKAGIIAIPALTAASLGLALSFLPRQFLLVLLLYLATTVLYSFKLKRVPLLDVVVLAGLYTVRIVAGTVAIASVLSFWLLAFAIFIFLSLATMKRCVELYSAKERGLVNIPGRAYQPDDLFILRPMGMAAGYLSVLVLALYINSPTSNMLYRHPQWLWLICPCLLYWVSRAWFIAHRGLMTDDPIVFAVRDRTSQLVLATTMGLALLAL</sequence>
<feature type="transmembrane region" description="Helical" evidence="6">
    <location>
        <begin position="26"/>
        <end position="45"/>
    </location>
</feature>
<dbReference type="InterPro" id="IPR044878">
    <property type="entry name" value="UbiA_sf"/>
</dbReference>
<dbReference type="PANTHER" id="PTHR11048">
    <property type="entry name" value="PRENYLTRANSFERASES"/>
    <property type="match status" value="1"/>
</dbReference>
<evidence type="ECO:0000313" key="7">
    <source>
        <dbReference type="EMBL" id="MBP1475475.1"/>
    </source>
</evidence>
<evidence type="ECO:0000313" key="8">
    <source>
        <dbReference type="Proteomes" id="UP000823790"/>
    </source>
</evidence>
<comment type="caution">
    <text evidence="7">The sequence shown here is derived from an EMBL/GenBank/DDBJ whole genome shotgun (WGS) entry which is preliminary data.</text>
</comment>
<dbReference type="Gene3D" id="1.10.357.140">
    <property type="entry name" value="UbiA prenyltransferase"/>
    <property type="match status" value="1"/>
</dbReference>
<organism evidence="7 8">
    <name type="scientific">Frateuria flava</name>
    <dbReference type="NCBI Taxonomy" id="2821489"/>
    <lineage>
        <taxon>Bacteria</taxon>
        <taxon>Pseudomonadati</taxon>
        <taxon>Pseudomonadota</taxon>
        <taxon>Gammaproteobacteria</taxon>
        <taxon>Lysobacterales</taxon>
        <taxon>Rhodanobacteraceae</taxon>
        <taxon>Frateuria</taxon>
    </lineage>
</organism>
<dbReference type="InterPro" id="IPR039653">
    <property type="entry name" value="Prenyltransferase"/>
</dbReference>
<keyword evidence="2" id="KW-1003">Cell membrane</keyword>
<dbReference type="InterPro" id="IPR023214">
    <property type="entry name" value="HAD_sf"/>
</dbReference>
<evidence type="ECO:0000256" key="1">
    <source>
        <dbReference type="ARBA" id="ARBA00004141"/>
    </source>
</evidence>
<dbReference type="Gene3D" id="3.40.50.1000">
    <property type="entry name" value="HAD superfamily/HAD-like"/>
    <property type="match status" value="1"/>
</dbReference>
<dbReference type="InterPro" id="IPR000537">
    <property type="entry name" value="UbiA_prenyltransferase"/>
</dbReference>
<feature type="transmembrane region" description="Helical" evidence="6">
    <location>
        <begin position="420"/>
        <end position="438"/>
    </location>
</feature>
<keyword evidence="3 6" id="KW-0812">Transmembrane</keyword>
<evidence type="ECO:0000256" key="6">
    <source>
        <dbReference type="SAM" id="Phobius"/>
    </source>
</evidence>
<evidence type="ECO:0000256" key="2">
    <source>
        <dbReference type="ARBA" id="ARBA00022475"/>
    </source>
</evidence>
<dbReference type="SUPFAM" id="SSF56784">
    <property type="entry name" value="HAD-like"/>
    <property type="match status" value="1"/>
</dbReference>
<dbReference type="NCBIfam" id="NF006088">
    <property type="entry name" value="PRK08238.1"/>
    <property type="match status" value="1"/>
</dbReference>
<feature type="transmembrane region" description="Helical" evidence="6">
    <location>
        <begin position="386"/>
        <end position="408"/>
    </location>
</feature>
<dbReference type="Proteomes" id="UP000823790">
    <property type="component" value="Unassembled WGS sequence"/>
</dbReference>
<keyword evidence="5 6" id="KW-0472">Membrane</keyword>